<dbReference type="Pfam" id="PF02824">
    <property type="entry name" value="TGS"/>
    <property type="match status" value="1"/>
</dbReference>
<dbReference type="InterPro" id="IPR003607">
    <property type="entry name" value="HD/PDEase_dom"/>
</dbReference>
<dbReference type="Proteomes" id="UP000195442">
    <property type="component" value="Unassembled WGS sequence"/>
</dbReference>
<dbReference type="CDD" id="cd01668">
    <property type="entry name" value="TGS_RSH"/>
    <property type="match status" value="1"/>
</dbReference>
<dbReference type="SUPFAM" id="SSF81301">
    <property type="entry name" value="Nucleotidyltransferase"/>
    <property type="match status" value="1"/>
</dbReference>
<dbReference type="SUPFAM" id="SSF55021">
    <property type="entry name" value="ACT-like"/>
    <property type="match status" value="1"/>
</dbReference>
<dbReference type="SMART" id="SM00471">
    <property type="entry name" value="HDc"/>
    <property type="match status" value="1"/>
</dbReference>
<evidence type="ECO:0000313" key="9">
    <source>
        <dbReference type="EMBL" id="SJM96028.1"/>
    </source>
</evidence>
<dbReference type="FunFam" id="1.10.3210.10:FF:000001">
    <property type="entry name" value="GTP pyrophosphokinase RelA"/>
    <property type="match status" value="1"/>
</dbReference>
<organism evidence="9 10">
    <name type="scientific">Crenothrix polyspora</name>
    <dbReference type="NCBI Taxonomy" id="360316"/>
    <lineage>
        <taxon>Bacteria</taxon>
        <taxon>Pseudomonadati</taxon>
        <taxon>Pseudomonadota</taxon>
        <taxon>Gammaproteobacteria</taxon>
        <taxon>Methylococcales</taxon>
        <taxon>Crenotrichaceae</taxon>
        <taxon>Crenothrix</taxon>
    </lineage>
</organism>
<dbReference type="InterPro" id="IPR043519">
    <property type="entry name" value="NT_sf"/>
</dbReference>
<dbReference type="GO" id="GO:0008728">
    <property type="term" value="F:GTP diphosphokinase activity"/>
    <property type="evidence" value="ECO:0007669"/>
    <property type="project" value="TreeGrafter"/>
</dbReference>
<comment type="pathway">
    <text evidence="2">Purine metabolism; ppGpp biosynthesis; ppGpp from GDP: step 1/1.</text>
</comment>
<dbReference type="GO" id="GO:0015970">
    <property type="term" value="P:guanosine tetraphosphate biosynthetic process"/>
    <property type="evidence" value="ECO:0007669"/>
    <property type="project" value="UniProtKB-UniPathway"/>
</dbReference>
<evidence type="ECO:0000259" key="6">
    <source>
        <dbReference type="PROSITE" id="PS51671"/>
    </source>
</evidence>
<dbReference type="InterPro" id="IPR012675">
    <property type="entry name" value="Beta-grasp_dom_sf"/>
</dbReference>
<dbReference type="PROSITE" id="PS51831">
    <property type="entry name" value="HD"/>
    <property type="match status" value="1"/>
</dbReference>
<dbReference type="FunFam" id="3.30.460.10:FF:000001">
    <property type="entry name" value="GTP pyrophosphokinase RelA"/>
    <property type="match status" value="1"/>
</dbReference>
<dbReference type="InterPro" id="IPR004095">
    <property type="entry name" value="TGS"/>
</dbReference>
<dbReference type="InterPro" id="IPR007685">
    <property type="entry name" value="RelA_SpoT"/>
</dbReference>
<dbReference type="PROSITE" id="PS51880">
    <property type="entry name" value="TGS"/>
    <property type="match status" value="1"/>
</dbReference>
<dbReference type="FunFam" id="3.10.20.30:FF:000002">
    <property type="entry name" value="GTP pyrophosphokinase (RelA/SpoT)"/>
    <property type="match status" value="1"/>
</dbReference>
<dbReference type="GO" id="GO:0015949">
    <property type="term" value="P:nucleobase-containing small molecule interconversion"/>
    <property type="evidence" value="ECO:0007669"/>
    <property type="project" value="UniProtKB-ARBA"/>
</dbReference>
<dbReference type="CDD" id="cd04876">
    <property type="entry name" value="ACT_RelA-SpoT"/>
    <property type="match status" value="1"/>
</dbReference>
<dbReference type="InterPro" id="IPR033655">
    <property type="entry name" value="TGS_RelA/SpoT"/>
</dbReference>
<dbReference type="UniPathway" id="UPA00908">
    <property type="reaction ID" value="UER00886"/>
</dbReference>
<dbReference type="GO" id="GO:0005886">
    <property type="term" value="C:plasma membrane"/>
    <property type="evidence" value="ECO:0007669"/>
    <property type="project" value="TreeGrafter"/>
</dbReference>
<dbReference type="InterPro" id="IPR012676">
    <property type="entry name" value="TGS-like"/>
</dbReference>
<dbReference type="AlphaFoldDB" id="A0A1R4HIF1"/>
<dbReference type="InterPro" id="IPR002912">
    <property type="entry name" value="ACT_dom"/>
</dbReference>
<evidence type="ECO:0000256" key="4">
    <source>
        <dbReference type="ARBA" id="ARBA00047968"/>
    </source>
</evidence>
<dbReference type="SMART" id="SM00954">
    <property type="entry name" value="RelA_SpoT"/>
    <property type="match status" value="1"/>
</dbReference>
<proteinExistence type="inferred from homology"/>
<protein>
    <recommendedName>
        <fullName evidence="3">guanosine-3',5'-bis(diphosphate) 3'-diphosphatase</fullName>
        <ecNumber evidence="3">3.1.7.2</ecNumber>
    </recommendedName>
</protein>
<keyword evidence="1 9" id="KW-0378">Hydrolase</keyword>
<evidence type="ECO:0000256" key="5">
    <source>
        <dbReference type="RuleBase" id="RU003847"/>
    </source>
</evidence>
<dbReference type="PANTHER" id="PTHR21262:SF36">
    <property type="entry name" value="BIFUNCTIONAL (P)PPGPP SYNTHASE_HYDROLASE SPOT"/>
    <property type="match status" value="1"/>
</dbReference>
<dbReference type="Gene3D" id="1.10.3210.10">
    <property type="entry name" value="Hypothetical protein af1432"/>
    <property type="match status" value="1"/>
</dbReference>
<dbReference type="Gene3D" id="3.30.70.260">
    <property type="match status" value="1"/>
</dbReference>
<evidence type="ECO:0000256" key="1">
    <source>
        <dbReference type="ARBA" id="ARBA00022801"/>
    </source>
</evidence>
<evidence type="ECO:0000259" key="7">
    <source>
        <dbReference type="PROSITE" id="PS51831"/>
    </source>
</evidence>
<dbReference type="Pfam" id="PF04607">
    <property type="entry name" value="RelA_SpoT"/>
    <property type="match status" value="1"/>
</dbReference>
<dbReference type="Gene3D" id="3.10.20.30">
    <property type="match status" value="1"/>
</dbReference>
<dbReference type="Pfam" id="PF13291">
    <property type="entry name" value="ACT_4"/>
    <property type="match status" value="1"/>
</dbReference>
<dbReference type="Gene3D" id="3.30.460.10">
    <property type="entry name" value="Beta Polymerase, domain 2"/>
    <property type="match status" value="1"/>
</dbReference>
<keyword evidence="10" id="KW-1185">Reference proteome</keyword>
<dbReference type="GO" id="GO:0042594">
    <property type="term" value="P:response to starvation"/>
    <property type="evidence" value="ECO:0007669"/>
    <property type="project" value="TreeGrafter"/>
</dbReference>
<dbReference type="PANTHER" id="PTHR21262">
    <property type="entry name" value="GUANOSINE-3',5'-BIS DIPHOSPHATE 3'-PYROPHOSPHOHYDROLASE"/>
    <property type="match status" value="1"/>
</dbReference>
<evidence type="ECO:0000259" key="8">
    <source>
        <dbReference type="PROSITE" id="PS51880"/>
    </source>
</evidence>
<dbReference type="SUPFAM" id="SSF109604">
    <property type="entry name" value="HD-domain/PDEase-like"/>
    <property type="match status" value="1"/>
</dbReference>
<accession>A0A1R4HIF1</accession>
<dbReference type="GO" id="GO:0008893">
    <property type="term" value="F:guanosine-3',5'-bis(diphosphate) 3'-diphosphatase activity"/>
    <property type="evidence" value="ECO:0007669"/>
    <property type="project" value="UniProtKB-EC"/>
</dbReference>
<dbReference type="PROSITE" id="PS51671">
    <property type="entry name" value="ACT"/>
    <property type="match status" value="1"/>
</dbReference>
<comment type="catalytic activity">
    <reaction evidence="4">
        <text>guanosine 3',5'-bis(diphosphate) + H2O = GDP + diphosphate + H(+)</text>
        <dbReference type="Rhea" id="RHEA:14253"/>
        <dbReference type="ChEBI" id="CHEBI:15377"/>
        <dbReference type="ChEBI" id="CHEBI:15378"/>
        <dbReference type="ChEBI" id="CHEBI:33019"/>
        <dbReference type="ChEBI" id="CHEBI:58189"/>
        <dbReference type="ChEBI" id="CHEBI:77828"/>
        <dbReference type="EC" id="3.1.7.2"/>
    </reaction>
</comment>
<dbReference type="InterPro" id="IPR004811">
    <property type="entry name" value="RelA/Spo_fam"/>
</dbReference>
<comment type="similarity">
    <text evidence="5">Belongs to the relA/spoT family.</text>
</comment>
<dbReference type="EC" id="3.1.7.2" evidence="3"/>
<dbReference type="Pfam" id="PF13328">
    <property type="entry name" value="HD_4"/>
    <property type="match status" value="1"/>
</dbReference>
<dbReference type="EMBL" id="FUKJ01000450">
    <property type="protein sequence ID" value="SJM96028.1"/>
    <property type="molecule type" value="Genomic_DNA"/>
</dbReference>
<reference evidence="10" key="1">
    <citation type="submission" date="2017-02" db="EMBL/GenBank/DDBJ databases">
        <authorList>
            <person name="Daims H."/>
        </authorList>
    </citation>
    <scope>NUCLEOTIDE SEQUENCE [LARGE SCALE GENOMIC DNA]</scope>
</reference>
<dbReference type="CDD" id="cd05399">
    <property type="entry name" value="NT_Rel-Spo_like"/>
    <property type="match status" value="1"/>
</dbReference>
<dbReference type="SUPFAM" id="SSF81271">
    <property type="entry name" value="TGS-like"/>
    <property type="match status" value="1"/>
</dbReference>
<feature type="domain" description="HD" evidence="7">
    <location>
        <begin position="61"/>
        <end position="160"/>
    </location>
</feature>
<evidence type="ECO:0000313" key="10">
    <source>
        <dbReference type="Proteomes" id="UP000195442"/>
    </source>
</evidence>
<sequence>MFMVEMAEVLEFERPEDKLLQRLRTTLASYLDQDRVNDCVRAYQFGAVAHSGQRRKTGEAYICHPVAVAISLAEMRMDADGIMAAILHDVIEDTAVTKKELAAQFNPQVAELVDGVTKLTKIGSKSQAETQAENVRKMFLAMGKDLRVIMVKLADRLHNMQTLGAMPADKKRRICRETLDIYAPIANRLGMNSMRHKLEALSFEEMYPRRHAVLNHAVKKARGNRRKIIDTIENSIKNRLHEAGLVGDVAGREKNLYSIYKKMLHKKISLSDVFDVYAFRIFCDNVDTCYRVLGVMHNLYKPIPGRFKDYIALPKANGYQSLHAILMGPYGLPIEIQIRTHEMHRMSESGIAAHWLYKSEDDKSQKFQDRANEWLRDLLEIQKTAGDSLEFIDNLKIDLFPQEVFVFTPKGSIIKLPRGATIIDFAYAVHTDVGNACVSARIDRQLVPLQTKLENGMTIEVIAAVWARPNPLWLSYVATAKARSSIRNYLKHFKQLEAINLGRRLLEKELQALHTQLDSISEQRLKELLKVTDMPSFDVLLEDIGLGNKMPFLIAKRLLQDDIHANIKLDDGDQSHKTPLVIKGTEGMVINLAKCCRPIPGDSIIGFFNPGKGIVVHHHECRNSNIVRKKHTSWLDVEWSHDAAGDFPAELRIEILNQRGALATIASTISELDSNIENVTVVDQDAHVSVDLITLTVKDRVHLAKIMRRLKELSIVIKITRVKA</sequence>
<keyword evidence="9" id="KW-0808">Transferase</keyword>
<feature type="domain" description="ACT" evidence="6">
    <location>
        <begin position="650"/>
        <end position="724"/>
    </location>
</feature>
<name>A0A1R4HIF1_9GAMM</name>
<gene>
    <name evidence="9" type="primary">spoT</name>
    <name evidence="9" type="ORF">CRENPOLYSF2_830008</name>
</gene>
<evidence type="ECO:0000256" key="3">
    <source>
        <dbReference type="ARBA" id="ARBA00024387"/>
    </source>
</evidence>
<feature type="domain" description="TGS" evidence="8">
    <location>
        <begin position="400"/>
        <end position="463"/>
    </location>
</feature>
<comment type="function">
    <text evidence="5">In eubacteria ppGpp (guanosine 3'-diphosphate 5'-diphosphate) is a mediator of the stringent response that coordinates a variety of cellular activities in response to changes in nutritional abundance.</text>
</comment>
<dbReference type="InterPro" id="IPR045600">
    <property type="entry name" value="RelA/SpoT_AH_RIS"/>
</dbReference>
<dbReference type="InterPro" id="IPR006674">
    <property type="entry name" value="HD_domain"/>
</dbReference>
<dbReference type="NCBIfam" id="TIGR00691">
    <property type="entry name" value="spoT_relA"/>
    <property type="match status" value="1"/>
</dbReference>
<evidence type="ECO:0000256" key="2">
    <source>
        <dbReference type="ARBA" id="ARBA00024329"/>
    </source>
</evidence>
<dbReference type="Pfam" id="PF19296">
    <property type="entry name" value="RelA_AH_RIS"/>
    <property type="match status" value="1"/>
</dbReference>
<dbReference type="InterPro" id="IPR045865">
    <property type="entry name" value="ACT-like_dom_sf"/>
</dbReference>